<protein>
    <submittedName>
        <fullName evidence="1">Uncharacterized protein</fullName>
    </submittedName>
</protein>
<proteinExistence type="predicted"/>
<organism evidence="1">
    <name type="scientific">Siphoviridae sp. ctTIi48</name>
    <dbReference type="NCBI Taxonomy" id="2827875"/>
    <lineage>
        <taxon>Viruses</taxon>
        <taxon>Duplodnaviria</taxon>
        <taxon>Heunggongvirae</taxon>
        <taxon>Uroviricota</taxon>
        <taxon>Caudoviricetes</taxon>
    </lineage>
</organism>
<evidence type="ECO:0000313" key="1">
    <source>
        <dbReference type="EMBL" id="DAF64131.1"/>
    </source>
</evidence>
<name>A0A8S5TM48_9CAUD</name>
<accession>A0A8S5TM48</accession>
<sequence>MIKSNDFAYVRDGLRDKYKKNIYIVDCTLSSNVPQFPATSIVSNNSVAERYSTFDGIENVVNEEYEVNVYANDTEKKDEQTKEICELICDLFNERGYIRTYEGLVDNLLDSSISRRVARFRKNNITKEI</sequence>
<dbReference type="EMBL" id="BK032851">
    <property type="protein sequence ID" value="DAF64131.1"/>
    <property type="molecule type" value="Genomic_DNA"/>
</dbReference>
<reference evidence="1" key="1">
    <citation type="journal article" date="2021" name="Proc. Natl. Acad. Sci. U.S.A.">
        <title>A Catalog of Tens of Thousands of Viruses from Human Metagenomes Reveals Hidden Associations with Chronic Diseases.</title>
        <authorList>
            <person name="Tisza M.J."/>
            <person name="Buck C.B."/>
        </authorList>
    </citation>
    <scope>NUCLEOTIDE SEQUENCE</scope>
    <source>
        <strain evidence="1">CtTIi48</strain>
    </source>
</reference>